<comment type="caution">
    <text evidence="1">The sequence shown here is derived from an EMBL/GenBank/DDBJ whole genome shotgun (WGS) entry which is preliminary data.</text>
</comment>
<sequence length="64" mass="7159">MLSSQRRFRLMQDAVSQVVFDLAKCPHVSPLPVSLHWFPIAAHIKFSQALVMANKTGFALILPP</sequence>
<evidence type="ECO:0000313" key="1">
    <source>
        <dbReference type="EMBL" id="KPP74076.1"/>
    </source>
</evidence>
<gene>
    <name evidence="1" type="ORF">Z043_106797</name>
</gene>
<dbReference type="AlphaFoldDB" id="A0A0P7UZD1"/>
<reference evidence="1 2" key="1">
    <citation type="submission" date="2015-08" db="EMBL/GenBank/DDBJ databases">
        <title>The genome of the Asian arowana (Scleropages formosus).</title>
        <authorList>
            <person name="Tan M.H."/>
            <person name="Gan H.M."/>
            <person name="Croft L.J."/>
            <person name="Austin C.M."/>
        </authorList>
    </citation>
    <scope>NUCLEOTIDE SEQUENCE [LARGE SCALE GENOMIC DNA]</scope>
    <source>
        <strain evidence="1">Aro1</strain>
    </source>
</reference>
<dbReference type="EMBL" id="JARO02001912">
    <property type="protein sequence ID" value="KPP74076.1"/>
    <property type="molecule type" value="Genomic_DNA"/>
</dbReference>
<dbReference type="Proteomes" id="UP000034805">
    <property type="component" value="Unassembled WGS sequence"/>
</dbReference>
<name>A0A0P7UZD1_SCLFO</name>
<evidence type="ECO:0000313" key="2">
    <source>
        <dbReference type="Proteomes" id="UP000034805"/>
    </source>
</evidence>
<accession>A0A0P7UZD1</accession>
<organism evidence="1 2">
    <name type="scientific">Scleropages formosus</name>
    <name type="common">Asian bonytongue</name>
    <name type="synonym">Osteoglossum formosum</name>
    <dbReference type="NCBI Taxonomy" id="113540"/>
    <lineage>
        <taxon>Eukaryota</taxon>
        <taxon>Metazoa</taxon>
        <taxon>Chordata</taxon>
        <taxon>Craniata</taxon>
        <taxon>Vertebrata</taxon>
        <taxon>Euteleostomi</taxon>
        <taxon>Actinopterygii</taxon>
        <taxon>Neopterygii</taxon>
        <taxon>Teleostei</taxon>
        <taxon>Osteoglossocephala</taxon>
        <taxon>Osteoglossomorpha</taxon>
        <taxon>Osteoglossiformes</taxon>
        <taxon>Osteoglossidae</taxon>
        <taxon>Scleropages</taxon>
    </lineage>
</organism>
<proteinExistence type="predicted"/>
<protein>
    <submittedName>
        <fullName evidence="1">Uncharacterized protein</fullName>
    </submittedName>
</protein>